<accession>A0A0V0XA86</accession>
<evidence type="ECO:0000313" key="4">
    <source>
        <dbReference type="Proteomes" id="UP000054783"/>
    </source>
</evidence>
<keyword evidence="1" id="KW-0808">Transferase</keyword>
<dbReference type="InterPro" id="IPR050073">
    <property type="entry name" value="2-IPM_HCS-like"/>
</dbReference>
<feature type="domain" description="2-isopropylmalate synthase/homocitrate synthase post-catalytic" evidence="2">
    <location>
        <begin position="7"/>
        <end position="51"/>
    </location>
</feature>
<proteinExistence type="predicted"/>
<protein>
    <submittedName>
        <fullName evidence="3">2-isopropylmalate synthase A</fullName>
    </submittedName>
</protein>
<evidence type="ECO:0000259" key="2">
    <source>
        <dbReference type="Pfam" id="PF22617"/>
    </source>
</evidence>
<dbReference type="STRING" id="990121.A0A0V0XA86"/>
<sequence length="60" mass="6816">LDPTSESGIVLGKLSGRHALKSRLLKLGYDLDEEKLAEVFKKFKLFTAKKKHITDDDIEE</sequence>
<dbReference type="GO" id="GO:0009098">
    <property type="term" value="P:L-leucine biosynthetic process"/>
    <property type="evidence" value="ECO:0007669"/>
    <property type="project" value="TreeGrafter"/>
</dbReference>
<reference evidence="3 4" key="1">
    <citation type="submission" date="2015-01" db="EMBL/GenBank/DDBJ databases">
        <title>Evolution of Trichinella species and genotypes.</title>
        <authorList>
            <person name="Korhonen P.K."/>
            <person name="Edoardo P."/>
            <person name="Giuseppe L.R."/>
            <person name="Gasser R.B."/>
        </authorList>
    </citation>
    <scope>NUCLEOTIDE SEQUENCE [LARGE SCALE GENOMIC DNA]</scope>
    <source>
        <strain evidence="3">ISS2496</strain>
    </source>
</reference>
<dbReference type="InterPro" id="IPR054691">
    <property type="entry name" value="LeuA/HCS_post-cat"/>
</dbReference>
<evidence type="ECO:0000313" key="3">
    <source>
        <dbReference type="EMBL" id="KRX84906.1"/>
    </source>
</evidence>
<dbReference type="Pfam" id="PF22617">
    <property type="entry name" value="HCS_D2"/>
    <property type="match status" value="1"/>
</dbReference>
<organism evidence="3 4">
    <name type="scientific">Trichinella patagoniensis</name>
    <dbReference type="NCBI Taxonomy" id="990121"/>
    <lineage>
        <taxon>Eukaryota</taxon>
        <taxon>Metazoa</taxon>
        <taxon>Ecdysozoa</taxon>
        <taxon>Nematoda</taxon>
        <taxon>Enoplea</taxon>
        <taxon>Dorylaimia</taxon>
        <taxon>Trichinellida</taxon>
        <taxon>Trichinellidae</taxon>
        <taxon>Trichinella</taxon>
    </lineage>
</organism>
<comment type="caution">
    <text evidence="3">The sequence shown here is derived from an EMBL/GenBank/DDBJ whole genome shotgun (WGS) entry which is preliminary data.</text>
</comment>
<dbReference type="PANTHER" id="PTHR10277">
    <property type="entry name" value="HOMOCITRATE SYNTHASE-RELATED"/>
    <property type="match status" value="1"/>
</dbReference>
<dbReference type="Gene3D" id="1.10.238.260">
    <property type="match status" value="1"/>
</dbReference>
<feature type="non-terminal residue" evidence="3">
    <location>
        <position position="1"/>
    </location>
</feature>
<dbReference type="GO" id="GO:0003852">
    <property type="term" value="F:2-isopropylmalate synthase activity"/>
    <property type="evidence" value="ECO:0007669"/>
    <property type="project" value="TreeGrafter"/>
</dbReference>
<gene>
    <name evidence="3" type="primary">IPMSA</name>
    <name evidence="3" type="ORF">T12_16811</name>
</gene>
<keyword evidence="4" id="KW-1185">Reference proteome</keyword>
<dbReference type="EMBL" id="JYDQ01005306">
    <property type="protein sequence ID" value="KRX84906.1"/>
    <property type="molecule type" value="Genomic_DNA"/>
</dbReference>
<feature type="non-terminal residue" evidence="3">
    <location>
        <position position="60"/>
    </location>
</feature>
<dbReference type="Proteomes" id="UP000054783">
    <property type="component" value="Unassembled WGS sequence"/>
</dbReference>
<dbReference type="PANTHER" id="PTHR10277:SF9">
    <property type="entry name" value="2-ISOPROPYLMALATE SYNTHASE 1, CHLOROPLASTIC-RELATED"/>
    <property type="match status" value="1"/>
</dbReference>
<evidence type="ECO:0000256" key="1">
    <source>
        <dbReference type="ARBA" id="ARBA00022679"/>
    </source>
</evidence>
<dbReference type="AlphaFoldDB" id="A0A0V0XA86"/>
<name>A0A0V0XA86_9BILA</name>